<dbReference type="Gene3D" id="1.10.760.10">
    <property type="entry name" value="Cytochrome c-like domain"/>
    <property type="match status" value="1"/>
</dbReference>
<dbReference type="AlphaFoldDB" id="A0A6B1D651"/>
<dbReference type="SUPFAM" id="SSF46626">
    <property type="entry name" value="Cytochrome c"/>
    <property type="match status" value="1"/>
</dbReference>
<feature type="domain" description="Cytochrome c" evidence="5">
    <location>
        <begin position="79"/>
        <end position="177"/>
    </location>
</feature>
<evidence type="ECO:0000259" key="5">
    <source>
        <dbReference type="PROSITE" id="PS51007"/>
    </source>
</evidence>
<evidence type="ECO:0000256" key="1">
    <source>
        <dbReference type="ARBA" id="ARBA00022617"/>
    </source>
</evidence>
<protein>
    <submittedName>
        <fullName evidence="6">Cytochrome c</fullName>
    </submittedName>
</protein>
<reference evidence="6" key="1">
    <citation type="submission" date="2019-09" db="EMBL/GenBank/DDBJ databases">
        <title>Characterisation of the sponge microbiome using genome-centric metagenomics.</title>
        <authorList>
            <person name="Engelberts J.P."/>
            <person name="Robbins S.J."/>
            <person name="De Goeij J.M."/>
            <person name="Aranda M."/>
            <person name="Bell S.C."/>
            <person name="Webster N.S."/>
        </authorList>
    </citation>
    <scope>NUCLEOTIDE SEQUENCE</scope>
    <source>
        <strain evidence="6">SB0661_bin_32</strain>
    </source>
</reference>
<evidence type="ECO:0000256" key="4">
    <source>
        <dbReference type="PROSITE-ProRule" id="PRU00433"/>
    </source>
</evidence>
<dbReference type="GO" id="GO:0046872">
    <property type="term" value="F:metal ion binding"/>
    <property type="evidence" value="ECO:0007669"/>
    <property type="project" value="UniProtKB-KW"/>
</dbReference>
<organism evidence="6">
    <name type="scientific">Caldilineaceae bacterium SB0661_bin_32</name>
    <dbReference type="NCBI Taxonomy" id="2605255"/>
    <lineage>
        <taxon>Bacteria</taxon>
        <taxon>Bacillati</taxon>
        <taxon>Chloroflexota</taxon>
        <taxon>Caldilineae</taxon>
        <taxon>Caldilineales</taxon>
        <taxon>Caldilineaceae</taxon>
    </lineage>
</organism>
<accession>A0A6B1D651</accession>
<dbReference type="InterPro" id="IPR009056">
    <property type="entry name" value="Cyt_c-like_dom"/>
</dbReference>
<comment type="caution">
    <text evidence="6">The sequence shown here is derived from an EMBL/GenBank/DDBJ whole genome shotgun (WGS) entry which is preliminary data.</text>
</comment>
<gene>
    <name evidence="6" type="ORF">F4X14_10440</name>
</gene>
<dbReference type="PROSITE" id="PS51257">
    <property type="entry name" value="PROKAR_LIPOPROTEIN"/>
    <property type="match status" value="1"/>
</dbReference>
<evidence type="ECO:0000256" key="2">
    <source>
        <dbReference type="ARBA" id="ARBA00022723"/>
    </source>
</evidence>
<name>A0A6B1D651_9CHLR</name>
<keyword evidence="1 4" id="KW-0349">Heme</keyword>
<dbReference type="GO" id="GO:0009055">
    <property type="term" value="F:electron transfer activity"/>
    <property type="evidence" value="ECO:0007669"/>
    <property type="project" value="InterPro"/>
</dbReference>
<dbReference type="GO" id="GO:0020037">
    <property type="term" value="F:heme binding"/>
    <property type="evidence" value="ECO:0007669"/>
    <property type="project" value="InterPro"/>
</dbReference>
<keyword evidence="2 4" id="KW-0479">Metal-binding</keyword>
<evidence type="ECO:0000256" key="3">
    <source>
        <dbReference type="ARBA" id="ARBA00023004"/>
    </source>
</evidence>
<dbReference type="Pfam" id="PF00034">
    <property type="entry name" value="Cytochrom_C"/>
    <property type="match status" value="1"/>
</dbReference>
<dbReference type="PROSITE" id="PS51007">
    <property type="entry name" value="CYTC"/>
    <property type="match status" value="1"/>
</dbReference>
<dbReference type="InterPro" id="IPR036909">
    <property type="entry name" value="Cyt_c-like_dom_sf"/>
</dbReference>
<sequence>MVRRKSYLLALVGFLLALVVVSACAPNPRLQLISPNMVVLAEGETFVPPTPTPRPRIAGLSDEEILAGLPDAVVSLIPGDAERGLALTVPHNCIGCHVTDNSLIDVAPTWFEIADTAVGRAQQLGLAGPAMYLYTSIINPNDYIVNDYTSDVMPETYAEDLSEQDLADLLTYLLSLRAE</sequence>
<keyword evidence="3 4" id="KW-0408">Iron</keyword>
<evidence type="ECO:0000313" key="6">
    <source>
        <dbReference type="EMBL" id="MYC95380.1"/>
    </source>
</evidence>
<proteinExistence type="predicted"/>
<dbReference type="EMBL" id="VXMH01000055">
    <property type="protein sequence ID" value="MYC95380.1"/>
    <property type="molecule type" value="Genomic_DNA"/>
</dbReference>